<keyword evidence="2" id="KW-0479">Metal-binding</keyword>
<evidence type="ECO:0000259" key="8">
    <source>
        <dbReference type="Pfam" id="PF01435"/>
    </source>
</evidence>
<dbReference type="CDD" id="cd07332">
    <property type="entry name" value="M48C_Oma1_like"/>
    <property type="match status" value="1"/>
</dbReference>
<dbReference type="RefSeq" id="WP_148870899.1">
    <property type="nucleotide sequence ID" value="NZ_VNIA01000004.1"/>
</dbReference>
<keyword evidence="7" id="KW-1133">Transmembrane helix</keyword>
<dbReference type="Proteomes" id="UP000323136">
    <property type="component" value="Unassembled WGS sequence"/>
</dbReference>
<proteinExistence type="inferred from homology"/>
<keyword evidence="1 6" id="KW-0645">Protease</keyword>
<keyword evidence="7" id="KW-0472">Membrane</keyword>
<sequence>MSFKANYFDGESSKTYLASVHPNTTDWRILFTDENGLHKEVHWKIEDIQKSEVFTKGLIAFTYGKTFPFQKIESSDNTFIEYISKSIHKNLNNKIDILLHKSGNKSITLLLLAIVGFAAGMYFYVIPTVAINFAKNLPKERVITFGNYVYRALSPDWEIDYQQSKKLQYFVDAMQIDSEFPIKAHVVKNDDLNAFAISGGKVIIYSSLLKKIENENQLAALISHEISHINNRHVLKNVSRNLSSAIFVSVLFGDINSITAIIGENAHLFSQLSFTRSLEKEADIFGLEMMRKNNLDLHGMPELFQLLKKETSRDIPSFLDSHPMLKDRIEYTKKIADKQESFEQNEILKEKWLDLKNSFSSEEKTKSYDDLLNENY</sequence>
<dbReference type="InterPro" id="IPR051156">
    <property type="entry name" value="Mito/Outer_Membr_Metalloprot"/>
</dbReference>
<dbReference type="GO" id="GO:0051603">
    <property type="term" value="P:proteolysis involved in protein catabolic process"/>
    <property type="evidence" value="ECO:0007669"/>
    <property type="project" value="TreeGrafter"/>
</dbReference>
<organism evidence="9 10">
    <name type="scientific">Tenacibaculum adriaticum</name>
    <dbReference type="NCBI Taxonomy" id="413713"/>
    <lineage>
        <taxon>Bacteria</taxon>
        <taxon>Pseudomonadati</taxon>
        <taxon>Bacteroidota</taxon>
        <taxon>Flavobacteriia</taxon>
        <taxon>Flavobacteriales</taxon>
        <taxon>Flavobacteriaceae</taxon>
        <taxon>Tenacibaculum</taxon>
    </lineage>
</organism>
<evidence type="ECO:0000256" key="7">
    <source>
        <dbReference type="SAM" id="Phobius"/>
    </source>
</evidence>
<dbReference type="OrthoDB" id="9810445at2"/>
<dbReference type="InterPro" id="IPR001915">
    <property type="entry name" value="Peptidase_M48"/>
</dbReference>
<keyword evidence="4 6" id="KW-0862">Zinc</keyword>
<comment type="caution">
    <text evidence="9">The sequence shown here is derived from an EMBL/GenBank/DDBJ whole genome shotgun (WGS) entry which is preliminary data.</text>
</comment>
<evidence type="ECO:0000313" key="10">
    <source>
        <dbReference type="Proteomes" id="UP000323136"/>
    </source>
</evidence>
<comment type="similarity">
    <text evidence="6">Belongs to the peptidase M48 family.</text>
</comment>
<evidence type="ECO:0000256" key="2">
    <source>
        <dbReference type="ARBA" id="ARBA00022723"/>
    </source>
</evidence>
<dbReference type="AlphaFoldDB" id="A0A5S5DNN9"/>
<dbReference type="Pfam" id="PF01435">
    <property type="entry name" value="Peptidase_M48"/>
    <property type="match status" value="1"/>
</dbReference>
<dbReference type="PANTHER" id="PTHR22726:SF1">
    <property type="entry name" value="METALLOENDOPEPTIDASE OMA1, MITOCHONDRIAL"/>
    <property type="match status" value="1"/>
</dbReference>
<dbReference type="GO" id="GO:0016020">
    <property type="term" value="C:membrane"/>
    <property type="evidence" value="ECO:0007669"/>
    <property type="project" value="TreeGrafter"/>
</dbReference>
<reference evidence="9 10" key="1">
    <citation type="submission" date="2019-07" db="EMBL/GenBank/DDBJ databases">
        <title>Genomic Encyclopedia of Type Strains, Phase IV (KMG-IV): sequencing the most valuable type-strain genomes for metagenomic binning, comparative biology and taxonomic classification.</title>
        <authorList>
            <person name="Goeker M."/>
        </authorList>
    </citation>
    <scope>NUCLEOTIDE SEQUENCE [LARGE SCALE GENOMIC DNA]</scope>
    <source>
        <strain evidence="9 10">DSM 18961</strain>
    </source>
</reference>
<feature type="transmembrane region" description="Helical" evidence="7">
    <location>
        <begin position="107"/>
        <end position="125"/>
    </location>
</feature>
<dbReference type="PANTHER" id="PTHR22726">
    <property type="entry name" value="METALLOENDOPEPTIDASE OMA1"/>
    <property type="match status" value="1"/>
</dbReference>
<name>A0A5S5DNN9_9FLAO</name>
<dbReference type="Gene3D" id="3.30.2010.10">
    <property type="entry name" value="Metalloproteases ('zincins'), catalytic domain"/>
    <property type="match status" value="1"/>
</dbReference>
<keyword evidence="3 6" id="KW-0378">Hydrolase</keyword>
<evidence type="ECO:0000256" key="6">
    <source>
        <dbReference type="RuleBase" id="RU003983"/>
    </source>
</evidence>
<comment type="cofactor">
    <cofactor evidence="6">
        <name>Zn(2+)</name>
        <dbReference type="ChEBI" id="CHEBI:29105"/>
    </cofactor>
    <text evidence="6">Binds 1 zinc ion per subunit.</text>
</comment>
<keyword evidence="7" id="KW-0812">Transmembrane</keyword>
<evidence type="ECO:0000256" key="1">
    <source>
        <dbReference type="ARBA" id="ARBA00022670"/>
    </source>
</evidence>
<keyword evidence="10" id="KW-1185">Reference proteome</keyword>
<keyword evidence="5 6" id="KW-0482">Metalloprotease</keyword>
<protein>
    <submittedName>
        <fullName evidence="9">Peptidase M48-like protein</fullName>
    </submittedName>
</protein>
<dbReference type="GO" id="GO:0004222">
    <property type="term" value="F:metalloendopeptidase activity"/>
    <property type="evidence" value="ECO:0007669"/>
    <property type="project" value="InterPro"/>
</dbReference>
<gene>
    <name evidence="9" type="ORF">C7447_104257</name>
</gene>
<evidence type="ECO:0000256" key="4">
    <source>
        <dbReference type="ARBA" id="ARBA00022833"/>
    </source>
</evidence>
<evidence type="ECO:0000313" key="9">
    <source>
        <dbReference type="EMBL" id="TYP97563.1"/>
    </source>
</evidence>
<accession>A0A5S5DNN9</accession>
<evidence type="ECO:0000256" key="3">
    <source>
        <dbReference type="ARBA" id="ARBA00022801"/>
    </source>
</evidence>
<dbReference type="GO" id="GO:0046872">
    <property type="term" value="F:metal ion binding"/>
    <property type="evidence" value="ECO:0007669"/>
    <property type="project" value="UniProtKB-KW"/>
</dbReference>
<dbReference type="EMBL" id="VNIA01000004">
    <property type="protein sequence ID" value="TYP97563.1"/>
    <property type="molecule type" value="Genomic_DNA"/>
</dbReference>
<evidence type="ECO:0000256" key="5">
    <source>
        <dbReference type="ARBA" id="ARBA00023049"/>
    </source>
</evidence>
<feature type="domain" description="Peptidase M48" evidence="8">
    <location>
        <begin position="164"/>
        <end position="333"/>
    </location>
</feature>